<dbReference type="PANTHER" id="PTHR47371:SF3">
    <property type="entry name" value="PHOSPHOGLYCEROL TRANSFERASE I"/>
    <property type="match status" value="1"/>
</dbReference>
<comment type="subcellular location">
    <subcellularLocation>
        <location evidence="1">Cell membrane</location>
        <topology evidence="1">Multi-pass membrane protein</topology>
    </subcellularLocation>
</comment>
<keyword evidence="11" id="KW-0808">Transferase</keyword>
<feature type="binding site" evidence="7">
    <location>
        <position position="439"/>
    </location>
    <ligand>
        <name>substrate</name>
    </ligand>
</feature>
<dbReference type="AlphaFoldDB" id="A0A6S6T9N0"/>
<feature type="transmembrane region" description="Helical" evidence="9">
    <location>
        <begin position="170"/>
        <end position="188"/>
    </location>
</feature>
<proteinExistence type="predicted"/>
<evidence type="ECO:0000256" key="7">
    <source>
        <dbReference type="PIRSR" id="PIRSR005091-2"/>
    </source>
</evidence>
<dbReference type="GO" id="GO:0008960">
    <property type="term" value="F:phosphatidylglycerol-membrane-oligosaccharide glycerophosphotransferase activity"/>
    <property type="evidence" value="ECO:0007669"/>
    <property type="project" value="UniProtKB-EC"/>
</dbReference>
<feature type="transmembrane region" description="Helical" evidence="9">
    <location>
        <begin position="124"/>
        <end position="150"/>
    </location>
</feature>
<feature type="transmembrane region" description="Helical" evidence="9">
    <location>
        <begin position="50"/>
        <end position="69"/>
    </location>
</feature>
<dbReference type="InterPro" id="IPR000917">
    <property type="entry name" value="Sulfatase_N"/>
</dbReference>
<dbReference type="Gene3D" id="3.30.1120.80">
    <property type="match status" value="1"/>
</dbReference>
<feature type="active site" evidence="6">
    <location>
        <position position="321"/>
    </location>
</feature>
<evidence type="ECO:0000256" key="1">
    <source>
        <dbReference type="ARBA" id="ARBA00004651"/>
    </source>
</evidence>
<keyword evidence="7" id="KW-0479">Metal-binding</keyword>
<evidence type="ECO:0000256" key="8">
    <source>
        <dbReference type="PIRSR" id="PIRSR005091-3"/>
    </source>
</evidence>
<protein>
    <submittedName>
        <fullName evidence="11">Phosphoglycerol transferase I (EC)</fullName>
        <ecNumber evidence="11">2.7.8.20</ecNumber>
    </submittedName>
</protein>
<feature type="binding site" evidence="8">
    <location>
        <position position="493"/>
    </location>
    <ligand>
        <name>Mn(2+)</name>
        <dbReference type="ChEBI" id="CHEBI:29035"/>
    </ligand>
</feature>
<feature type="binding site" evidence="8">
    <location>
        <position position="286"/>
    </location>
    <ligand>
        <name>Mn(2+)</name>
        <dbReference type="ChEBI" id="CHEBI:29035"/>
    </ligand>
</feature>
<gene>
    <name evidence="11" type="ORF">HELGO_WM19110</name>
</gene>
<feature type="domain" description="Sulfatase N-terminal" evidence="10">
    <location>
        <begin position="279"/>
        <end position="543"/>
    </location>
</feature>
<evidence type="ECO:0000256" key="3">
    <source>
        <dbReference type="ARBA" id="ARBA00022692"/>
    </source>
</evidence>
<evidence type="ECO:0000256" key="2">
    <source>
        <dbReference type="ARBA" id="ARBA00022475"/>
    </source>
</evidence>
<dbReference type="InterPro" id="IPR050448">
    <property type="entry name" value="OpgB/LTA_synthase_biosynth"/>
</dbReference>
<dbReference type="Pfam" id="PF00884">
    <property type="entry name" value="Sulfatase"/>
    <property type="match status" value="1"/>
</dbReference>
<dbReference type="InterPro" id="IPR017850">
    <property type="entry name" value="Alkaline_phosphatase_core_sf"/>
</dbReference>
<keyword evidence="2" id="KW-1003">Cell membrane</keyword>
<dbReference type="PIRSF" id="PIRSF005091">
    <property type="entry name" value="Mmb_sulf_HI1246"/>
    <property type="match status" value="1"/>
</dbReference>
<organism evidence="11">
    <name type="scientific">uncultured Sulfurovum sp</name>
    <dbReference type="NCBI Taxonomy" id="269237"/>
    <lineage>
        <taxon>Bacteria</taxon>
        <taxon>Pseudomonadati</taxon>
        <taxon>Campylobacterota</taxon>
        <taxon>Epsilonproteobacteria</taxon>
        <taxon>Campylobacterales</taxon>
        <taxon>Sulfurovaceae</taxon>
        <taxon>Sulfurovum</taxon>
        <taxon>environmental samples</taxon>
    </lineage>
</organism>
<dbReference type="PANTHER" id="PTHR47371">
    <property type="entry name" value="LIPOTEICHOIC ACID SYNTHASE"/>
    <property type="match status" value="1"/>
</dbReference>
<keyword evidence="4 9" id="KW-1133">Transmembrane helix</keyword>
<evidence type="ECO:0000256" key="9">
    <source>
        <dbReference type="SAM" id="Phobius"/>
    </source>
</evidence>
<evidence type="ECO:0000256" key="4">
    <source>
        <dbReference type="ARBA" id="ARBA00022989"/>
    </source>
</evidence>
<sequence>MSILKKLFKYYLIIISIFTVGRAILFMLYFDRFSSSDSNYWLSFLYGLKMDTIVASMLLVIPLIVLSFSPKNFSKISNLFLRFYFAFILGFLIYIENTTFPFFAQYDVRPNFKFVEYLEYPIEVFNMIIADYKLALSITFLMIGLFIWYFLKATKNSFIPILETSLIKRIIWFLPLAILLFIGIRSSFGHRPANISDAMYSNNRILNEVTKNSLYSVGYAIYANKKYASNVIKLYGKMPIANALSRVEQRLGIKGNSLTSNSIFSRFEKTHFPTEKKKNLVIFLQESLGYQFVRPEITPELLKLKQKSLWFEKAYSNGTRSIRGIAGSTAGFLAVPGKGVLKRSKSQSNFFTFSSLLKPLGYHTMFLYGGEARFDNMRSWFLGNGFDEIVEEKDYVNPTYVATWGASDEDLANKGNERFSELYEQGQPFAALMFSSSNHSPFDIPQGRVEPIKKGEKCVENAIQYADYAIGKFFADAQKLPYYKDTIFVVISDHNVRVYGDDVVPVNMFHIPALIIGEGVEAKIYEKIASQPDVLATAIDYLGKDLNYPILGQSIFSDNKKEVTLLQFNENYALRVKNKVAVVIPNQAAETYEYVNNRLQVIEHDKELEKDALAFVITLNHLYDKQLYK</sequence>
<dbReference type="EMBL" id="CACVAZ010000129">
    <property type="protein sequence ID" value="CAA6820031.1"/>
    <property type="molecule type" value="Genomic_DNA"/>
</dbReference>
<evidence type="ECO:0000256" key="5">
    <source>
        <dbReference type="ARBA" id="ARBA00023136"/>
    </source>
</evidence>
<dbReference type="GO" id="GO:0005886">
    <property type="term" value="C:plasma membrane"/>
    <property type="evidence" value="ECO:0007669"/>
    <property type="project" value="UniProtKB-SubCell"/>
</dbReference>
<dbReference type="EC" id="2.7.8.20" evidence="11"/>
<dbReference type="GO" id="GO:0046872">
    <property type="term" value="F:metal ion binding"/>
    <property type="evidence" value="ECO:0007669"/>
    <property type="project" value="UniProtKB-KW"/>
</dbReference>
<feature type="transmembrane region" description="Helical" evidence="9">
    <location>
        <begin position="7"/>
        <end position="30"/>
    </location>
</feature>
<feature type="binding site" evidence="8">
    <location>
        <position position="494"/>
    </location>
    <ligand>
        <name>Mn(2+)</name>
        <dbReference type="ChEBI" id="CHEBI:29035"/>
    </ligand>
</feature>
<dbReference type="CDD" id="cd16015">
    <property type="entry name" value="LTA_synthase"/>
    <property type="match status" value="1"/>
</dbReference>
<evidence type="ECO:0000313" key="11">
    <source>
        <dbReference type="EMBL" id="CAA6820031.1"/>
    </source>
</evidence>
<keyword evidence="3 9" id="KW-0812">Transmembrane</keyword>
<name>A0A6S6T9N0_9BACT</name>
<dbReference type="SUPFAM" id="SSF53649">
    <property type="entry name" value="Alkaline phosphatase-like"/>
    <property type="match status" value="1"/>
</dbReference>
<evidence type="ECO:0000259" key="10">
    <source>
        <dbReference type="Pfam" id="PF00884"/>
    </source>
</evidence>
<dbReference type="Gene3D" id="3.40.720.10">
    <property type="entry name" value="Alkaline Phosphatase, subunit A"/>
    <property type="match status" value="1"/>
</dbReference>
<evidence type="ECO:0000256" key="6">
    <source>
        <dbReference type="PIRSR" id="PIRSR005091-1"/>
    </source>
</evidence>
<accession>A0A6S6T9N0</accession>
<dbReference type="InterPro" id="IPR012160">
    <property type="entry name" value="LtaS-like"/>
</dbReference>
<keyword evidence="7" id="KW-0464">Manganese</keyword>
<reference evidence="11" key="1">
    <citation type="submission" date="2020-01" db="EMBL/GenBank/DDBJ databases">
        <authorList>
            <person name="Meier V. D."/>
            <person name="Meier V D."/>
        </authorList>
    </citation>
    <scope>NUCLEOTIDE SEQUENCE</scope>
    <source>
        <strain evidence="11">HLG_WM_MAG_02</strain>
    </source>
</reference>
<keyword evidence="5 9" id="KW-0472">Membrane</keyword>
<feature type="transmembrane region" description="Helical" evidence="9">
    <location>
        <begin position="81"/>
        <end position="104"/>
    </location>
</feature>